<dbReference type="AlphaFoldDB" id="A0A2C8F8I0"/>
<dbReference type="OrthoDB" id="9813903at2"/>
<dbReference type="CDD" id="cd12107">
    <property type="entry name" value="Hemerythrin"/>
    <property type="match status" value="1"/>
</dbReference>
<dbReference type="PANTHER" id="PTHR37164">
    <property type="entry name" value="BACTERIOHEMERYTHRIN"/>
    <property type="match status" value="1"/>
</dbReference>
<dbReference type="RefSeq" id="WP_097011896.1">
    <property type="nucleotide sequence ID" value="NZ_LT907975.1"/>
</dbReference>
<feature type="domain" description="Hemerythrin-like" evidence="4">
    <location>
        <begin position="14"/>
        <end position="127"/>
    </location>
</feature>
<dbReference type="NCBIfam" id="NF033749">
    <property type="entry name" value="bact_hemeryth"/>
    <property type="match status" value="1"/>
</dbReference>
<dbReference type="InterPro" id="IPR050669">
    <property type="entry name" value="Hemerythrin"/>
</dbReference>
<proteinExistence type="inferred from homology"/>
<organism evidence="5 6">
    <name type="scientific">Pseudodesulfovibrio profundus</name>
    <dbReference type="NCBI Taxonomy" id="57320"/>
    <lineage>
        <taxon>Bacteria</taxon>
        <taxon>Pseudomonadati</taxon>
        <taxon>Thermodesulfobacteriota</taxon>
        <taxon>Desulfovibrionia</taxon>
        <taxon>Desulfovibrionales</taxon>
        <taxon>Desulfovibrionaceae</taxon>
    </lineage>
</organism>
<evidence type="ECO:0000313" key="6">
    <source>
        <dbReference type="Proteomes" id="UP000219215"/>
    </source>
</evidence>
<dbReference type="InterPro" id="IPR012827">
    <property type="entry name" value="Hemerythrin_metal-bd"/>
</dbReference>
<dbReference type="Gene3D" id="1.20.120.50">
    <property type="entry name" value="Hemerythrin-like"/>
    <property type="match status" value="1"/>
</dbReference>
<evidence type="ECO:0000313" key="5">
    <source>
        <dbReference type="EMBL" id="SOB58940.1"/>
    </source>
</evidence>
<sequence length="138" mass="16238">MKKLVWSSQLNLGVKPIDEQHKWLVHLTNNLRSAIASGVHNDLLLEVCQELVDYTDYHFRDEELLMEEYEYDGLDSQRKSHQYIRDQIHDFLKRLESGETVAAESLLETLRKWLVNHVAHSDMKLAQHIRSQDQEPTS</sequence>
<dbReference type="Pfam" id="PF01814">
    <property type="entry name" value="Hemerythrin"/>
    <property type="match status" value="1"/>
</dbReference>
<dbReference type="KEGG" id="pprf:DPRO_2036"/>
<dbReference type="NCBIfam" id="TIGR02481">
    <property type="entry name" value="hemeryth_dom"/>
    <property type="match status" value="1"/>
</dbReference>
<dbReference type="PANTHER" id="PTHR37164:SF1">
    <property type="entry name" value="BACTERIOHEMERYTHRIN"/>
    <property type="match status" value="1"/>
</dbReference>
<dbReference type="EMBL" id="LT907975">
    <property type="protein sequence ID" value="SOB58940.1"/>
    <property type="molecule type" value="Genomic_DNA"/>
</dbReference>
<reference evidence="6" key="1">
    <citation type="submission" date="2017-09" db="EMBL/GenBank/DDBJ databases">
        <authorList>
            <person name="Regsiter A."/>
            <person name="William W."/>
        </authorList>
    </citation>
    <scope>NUCLEOTIDE SEQUENCE [LARGE SCALE GENOMIC DNA]</scope>
    <source>
        <strain evidence="6">500-1</strain>
    </source>
</reference>
<evidence type="ECO:0000259" key="4">
    <source>
        <dbReference type="Pfam" id="PF01814"/>
    </source>
</evidence>
<evidence type="ECO:0000256" key="3">
    <source>
        <dbReference type="ARBA" id="ARBA00023004"/>
    </source>
</evidence>
<dbReference type="SUPFAM" id="SSF47188">
    <property type="entry name" value="Hemerythrin-like"/>
    <property type="match status" value="1"/>
</dbReference>
<keyword evidence="6" id="KW-1185">Reference proteome</keyword>
<dbReference type="Proteomes" id="UP000219215">
    <property type="component" value="Chromosome DPRO"/>
</dbReference>
<protein>
    <submittedName>
        <fullName evidence="5">Putative Bacteriohemerythrin</fullName>
    </submittedName>
</protein>
<keyword evidence="2" id="KW-0479">Metal-binding</keyword>
<name>A0A2C8F8I0_9BACT</name>
<dbReference type="InterPro" id="IPR035938">
    <property type="entry name" value="Hemerythrin-like_sf"/>
</dbReference>
<dbReference type="InterPro" id="IPR012312">
    <property type="entry name" value="Hemerythrin-like"/>
</dbReference>
<accession>A0A2C8F8I0</accession>
<keyword evidence="3" id="KW-0408">Iron</keyword>
<comment type="similarity">
    <text evidence="1">Belongs to the hemerythrin family.</text>
</comment>
<evidence type="ECO:0000256" key="2">
    <source>
        <dbReference type="ARBA" id="ARBA00022723"/>
    </source>
</evidence>
<evidence type="ECO:0000256" key="1">
    <source>
        <dbReference type="ARBA" id="ARBA00010587"/>
    </source>
</evidence>
<dbReference type="GO" id="GO:0046872">
    <property type="term" value="F:metal ion binding"/>
    <property type="evidence" value="ECO:0007669"/>
    <property type="project" value="UniProtKB-KW"/>
</dbReference>
<gene>
    <name evidence="5" type="ORF">DPRO_2036</name>
</gene>